<reference evidence="7" key="1">
    <citation type="journal article" date="2009" name="Genome Res.">
        <title>Comparative genomic analyses of the human fungal pathogens Coccidioides and their relatives.</title>
        <authorList>
            <person name="Sharpton T.J."/>
            <person name="Stajich J.E."/>
            <person name="Rounsley S.D."/>
            <person name="Gardner M.J."/>
            <person name="Wortman J.R."/>
            <person name="Jordar V.S."/>
            <person name="Maiti R."/>
            <person name="Kodira C.D."/>
            <person name="Neafsey D.E."/>
            <person name="Zeng Q."/>
            <person name="Hung C.-Y."/>
            <person name="McMahan C."/>
            <person name="Muszewska A."/>
            <person name="Grynberg M."/>
            <person name="Mandel M.A."/>
            <person name="Kellner E.M."/>
            <person name="Barker B.M."/>
            <person name="Galgiani J.N."/>
            <person name="Orbach M.J."/>
            <person name="Kirkland T.N."/>
            <person name="Cole G.T."/>
            <person name="Henn M.R."/>
            <person name="Birren B.W."/>
            <person name="Taylor J.W."/>
        </authorList>
    </citation>
    <scope>NUCLEOTIDE SEQUENCE [LARGE SCALE GENOMIC DNA]</scope>
    <source>
        <strain evidence="7">RS</strain>
    </source>
</reference>
<organism evidence="6 7">
    <name type="scientific">Coccidioides immitis (strain RS)</name>
    <name type="common">Valley fever fungus</name>
    <dbReference type="NCBI Taxonomy" id="246410"/>
    <lineage>
        <taxon>Eukaryota</taxon>
        <taxon>Fungi</taxon>
        <taxon>Dikarya</taxon>
        <taxon>Ascomycota</taxon>
        <taxon>Pezizomycotina</taxon>
        <taxon>Eurotiomycetes</taxon>
        <taxon>Eurotiomycetidae</taxon>
        <taxon>Onygenales</taxon>
        <taxon>Onygenaceae</taxon>
        <taxon>Coccidioides</taxon>
    </lineage>
</organism>
<keyword evidence="3" id="KW-0274">FAD</keyword>
<dbReference type="OMA" id="GAANIHD"/>
<protein>
    <recommendedName>
        <fullName evidence="5">FAD-binding PCMH-type domain-containing protein</fullName>
    </recommendedName>
</protein>
<dbReference type="InterPro" id="IPR006094">
    <property type="entry name" value="Oxid_FAD_bind_N"/>
</dbReference>
<gene>
    <name evidence="6" type="ORF">CIMG_02348</name>
</gene>
<keyword evidence="2" id="KW-0285">Flavoprotein</keyword>
<dbReference type="AlphaFoldDB" id="J3KL66"/>
<dbReference type="GeneID" id="4568001"/>
<dbReference type="SUPFAM" id="SSF56176">
    <property type="entry name" value="FAD-binding/transporter-associated domain-like"/>
    <property type="match status" value="1"/>
</dbReference>
<keyword evidence="4" id="KW-0560">Oxidoreductase</keyword>
<accession>J3KL66</accession>
<dbReference type="PROSITE" id="PS51387">
    <property type="entry name" value="FAD_PCMH"/>
    <property type="match status" value="1"/>
</dbReference>
<dbReference type="GO" id="GO:0071949">
    <property type="term" value="F:FAD binding"/>
    <property type="evidence" value="ECO:0007669"/>
    <property type="project" value="InterPro"/>
</dbReference>
<evidence type="ECO:0000259" key="5">
    <source>
        <dbReference type="PROSITE" id="PS51387"/>
    </source>
</evidence>
<dbReference type="EMBL" id="GG704911">
    <property type="protein sequence ID" value="EAS36994.3"/>
    <property type="molecule type" value="Genomic_DNA"/>
</dbReference>
<dbReference type="InterPro" id="IPR050416">
    <property type="entry name" value="FAD-linked_Oxidoreductase"/>
</dbReference>
<dbReference type="PANTHER" id="PTHR42973:SF54">
    <property type="entry name" value="FAD-BINDING PCMH-TYPE DOMAIN-CONTAINING PROTEIN"/>
    <property type="match status" value="1"/>
</dbReference>
<name>J3KL66_COCIM</name>
<dbReference type="InterPro" id="IPR036318">
    <property type="entry name" value="FAD-bd_PCMH-like_sf"/>
</dbReference>
<evidence type="ECO:0000256" key="2">
    <source>
        <dbReference type="ARBA" id="ARBA00022630"/>
    </source>
</evidence>
<dbReference type="RefSeq" id="XP_001248577.2">
    <property type="nucleotide sequence ID" value="XM_001248576.2"/>
</dbReference>
<evidence type="ECO:0000256" key="3">
    <source>
        <dbReference type="ARBA" id="ARBA00022827"/>
    </source>
</evidence>
<dbReference type="VEuPathDB" id="FungiDB:CIMG_02348"/>
<dbReference type="InterPro" id="IPR016166">
    <property type="entry name" value="FAD-bd_PCMH"/>
</dbReference>
<dbReference type="Pfam" id="PF01565">
    <property type="entry name" value="FAD_binding_4"/>
    <property type="match status" value="1"/>
</dbReference>
<dbReference type="KEGG" id="cim:CIMG_02348"/>
<dbReference type="OrthoDB" id="2151789at2759"/>
<evidence type="ECO:0000313" key="7">
    <source>
        <dbReference type="Proteomes" id="UP000001261"/>
    </source>
</evidence>
<proteinExistence type="inferred from homology"/>
<reference evidence="7" key="2">
    <citation type="journal article" date="2010" name="Genome Res.">
        <title>Population genomic sequencing of Coccidioides fungi reveals recent hybridization and transposon control.</title>
        <authorList>
            <person name="Neafsey D.E."/>
            <person name="Barker B.M."/>
            <person name="Sharpton T.J."/>
            <person name="Stajich J.E."/>
            <person name="Park D.J."/>
            <person name="Whiston E."/>
            <person name="Hung C.-Y."/>
            <person name="McMahan C."/>
            <person name="White J."/>
            <person name="Sykes S."/>
            <person name="Heiman D."/>
            <person name="Young S."/>
            <person name="Zeng Q."/>
            <person name="Abouelleil A."/>
            <person name="Aftuck L."/>
            <person name="Bessette D."/>
            <person name="Brown A."/>
            <person name="FitzGerald M."/>
            <person name="Lui A."/>
            <person name="Macdonald J.P."/>
            <person name="Priest M."/>
            <person name="Orbach M.J."/>
            <person name="Galgiani J.N."/>
            <person name="Kirkland T.N."/>
            <person name="Cole G.T."/>
            <person name="Birren B.W."/>
            <person name="Henn M.R."/>
            <person name="Taylor J.W."/>
            <person name="Rounsley S.D."/>
        </authorList>
    </citation>
    <scope>GENOME REANNOTATION</scope>
    <source>
        <strain evidence="7">RS</strain>
    </source>
</reference>
<comment type="similarity">
    <text evidence="1">Belongs to the oxygen-dependent FAD-linked oxidoreductase family.</text>
</comment>
<dbReference type="InterPro" id="IPR016169">
    <property type="entry name" value="FAD-bd_PCMH_sub2"/>
</dbReference>
<evidence type="ECO:0000256" key="4">
    <source>
        <dbReference type="ARBA" id="ARBA00023002"/>
    </source>
</evidence>
<dbReference type="Proteomes" id="UP000001261">
    <property type="component" value="Unassembled WGS sequence"/>
</dbReference>
<feature type="domain" description="FAD-binding PCMH-type" evidence="5">
    <location>
        <begin position="72"/>
        <end position="242"/>
    </location>
</feature>
<keyword evidence="7" id="KW-1185">Reference proteome</keyword>
<sequence>MQICFLLVRLFYGMISSTLIATVACGAFASLVRAAPPQECCSILSKALPMNVFASGSSTWEFENKDYWSSTAVLDPNCVFLPDTTARVSEAVTLLGENECKFAVKGAGHSAIPGAANIHDGIMMSLAWLNSSDVHLEDNYIRVGAGQPLGNVFEALDPHNVGAVIGRFSKVGLGMGVGAGVSFFSNREGLMIDNILNYEVVIASGEVVNANATSNPDLFWALKGGNNNFGVVTHYDLSIFKTTGLYGGQVTYPETSLDQLADVIYDYHVHQAVDDVNTHALPQYAFDGNSNETSATILVAYNDAVDELPEIMQPWLKVPHSKSTLKRRTYGDLATELNDGFPNGLVQEQRVFTVYADDQFYKDVWFKYRQWLQKYKDVPGFFGSHAKMPITPRQIEEGVKKGGNALGLEKGPQDKTLGIIYFGVTFNNPEDAPDVFPAHKEFVESMIEFAKSRKVLHPLIMLTFSAYDQPAIASYGDENVAKLHEVAKKYDPKGVFQRLVPGGQKLPAQ</sequence>
<evidence type="ECO:0000256" key="1">
    <source>
        <dbReference type="ARBA" id="ARBA00005466"/>
    </source>
</evidence>
<dbReference type="GO" id="GO:0016491">
    <property type="term" value="F:oxidoreductase activity"/>
    <property type="evidence" value="ECO:0007669"/>
    <property type="project" value="UniProtKB-KW"/>
</dbReference>
<dbReference type="PANTHER" id="PTHR42973">
    <property type="entry name" value="BINDING OXIDOREDUCTASE, PUTATIVE (AFU_ORTHOLOGUE AFUA_1G17690)-RELATED"/>
    <property type="match status" value="1"/>
</dbReference>
<evidence type="ECO:0000313" key="6">
    <source>
        <dbReference type="EMBL" id="EAS36994.3"/>
    </source>
</evidence>
<dbReference type="InParanoid" id="J3KL66"/>
<dbReference type="Gene3D" id="3.30.465.10">
    <property type="match status" value="1"/>
</dbReference>